<feature type="non-terminal residue" evidence="3">
    <location>
        <position position="91"/>
    </location>
</feature>
<feature type="signal peptide" evidence="1">
    <location>
        <begin position="1"/>
        <end position="23"/>
    </location>
</feature>
<evidence type="ECO:0000313" key="3">
    <source>
        <dbReference type="EMBL" id="NXM41084.1"/>
    </source>
</evidence>
<comment type="caution">
    <text evidence="3">The sequence shown here is derived from an EMBL/GenBank/DDBJ whole genome shotgun (WGS) entry which is preliminary data.</text>
</comment>
<reference evidence="3 4" key="1">
    <citation type="submission" date="2019-09" db="EMBL/GenBank/DDBJ databases">
        <title>Bird 10,000 Genomes (B10K) Project - Family phase.</title>
        <authorList>
            <person name="Zhang G."/>
        </authorList>
    </citation>
    <scope>NUCLEOTIDE SEQUENCE [LARGE SCALE GENOMIC DNA]</scope>
    <source>
        <strain evidence="3">B10K-DU-002-05</strain>
        <tissue evidence="3">Muscle</tissue>
    </source>
</reference>
<dbReference type="CDD" id="cd09631">
    <property type="entry name" value="DOMON_DOH"/>
    <property type="match status" value="1"/>
</dbReference>
<organism evidence="3 4">
    <name type="scientific">Gymnorhina tibicen</name>
    <name type="common">Australian magpie</name>
    <name type="synonym">Cracticus tibicen</name>
    <dbReference type="NCBI Taxonomy" id="9132"/>
    <lineage>
        <taxon>Eukaryota</taxon>
        <taxon>Metazoa</taxon>
        <taxon>Chordata</taxon>
        <taxon>Craniata</taxon>
        <taxon>Vertebrata</taxon>
        <taxon>Euteleostomi</taxon>
        <taxon>Archelosauria</taxon>
        <taxon>Archosauria</taxon>
        <taxon>Dinosauria</taxon>
        <taxon>Saurischia</taxon>
        <taxon>Theropoda</taxon>
        <taxon>Coelurosauria</taxon>
        <taxon>Aves</taxon>
        <taxon>Neognathae</taxon>
        <taxon>Neoaves</taxon>
        <taxon>Telluraves</taxon>
        <taxon>Australaves</taxon>
        <taxon>Passeriformes</taxon>
        <taxon>Artamidae</taxon>
        <taxon>Gymnorhina</taxon>
    </lineage>
</organism>
<protein>
    <submittedName>
        <fullName evidence="3">MOXD2 protein</fullName>
    </submittedName>
</protein>
<dbReference type="EMBL" id="VXAZ01002502">
    <property type="protein sequence ID" value="NXM41084.1"/>
    <property type="molecule type" value="Genomic_DNA"/>
</dbReference>
<gene>
    <name evidence="3" type="primary">Moxd2</name>
    <name evidence="3" type="ORF">GYMTIB_R15416</name>
</gene>
<keyword evidence="1" id="KW-0732">Signal</keyword>
<proteinExistence type="predicted"/>
<keyword evidence="4" id="KW-1185">Reference proteome</keyword>
<evidence type="ECO:0000259" key="2">
    <source>
        <dbReference type="PROSITE" id="PS50836"/>
    </source>
</evidence>
<feature type="domain" description="DOMON" evidence="2">
    <location>
        <begin position="40"/>
        <end position="91"/>
    </location>
</feature>
<name>A0A7L1AIU7_GYMTI</name>
<dbReference type="InterPro" id="IPR045266">
    <property type="entry name" value="DOH_DOMON"/>
</dbReference>
<dbReference type="Proteomes" id="UP000579941">
    <property type="component" value="Unassembled WGS sequence"/>
</dbReference>
<dbReference type="AlphaFoldDB" id="A0A7L1AIU7"/>
<feature type="chain" id="PRO_5029897923" evidence="1">
    <location>
        <begin position="24"/>
        <end position="91"/>
    </location>
</feature>
<evidence type="ECO:0000313" key="4">
    <source>
        <dbReference type="Proteomes" id="UP000579941"/>
    </source>
</evidence>
<feature type="non-terminal residue" evidence="3">
    <location>
        <position position="1"/>
    </location>
</feature>
<accession>A0A7L1AIU7</accession>
<dbReference type="InterPro" id="IPR005018">
    <property type="entry name" value="DOMON_domain"/>
</dbReference>
<dbReference type="PROSITE" id="PS50836">
    <property type="entry name" value="DOMON"/>
    <property type="match status" value="1"/>
</dbReference>
<evidence type="ECO:0000256" key="1">
    <source>
        <dbReference type="SAM" id="SignalP"/>
    </source>
</evidence>
<sequence length="91" mass="10258">MVMFFSGINRMLFFLFLPCFCSGQLAPPQLHFLTFLDPSSMFYLHWDPEEQELTRYELHIHTSGWVASGFSLHGELPGSDIVTGGAFPNGS</sequence>